<evidence type="ECO:0000256" key="1">
    <source>
        <dbReference type="ARBA" id="ARBA00010211"/>
    </source>
</evidence>
<evidence type="ECO:0000256" key="2">
    <source>
        <dbReference type="ARBA" id="ARBA00022723"/>
    </source>
</evidence>
<reference evidence="4" key="1">
    <citation type="submission" date="2025-02" db="EMBL/GenBank/DDBJ databases">
        <authorList>
            <consortium name="NCBI Genome Project"/>
        </authorList>
    </citation>
    <scope>NUCLEOTIDE SEQUENCE</scope>
</reference>
<evidence type="ECO:0000313" key="4">
    <source>
        <dbReference type="RefSeq" id="XP_059600163.1"/>
    </source>
</evidence>
<dbReference type="GeneID" id="4980729"/>
<dbReference type="SUPFAM" id="SSF56529">
    <property type="entry name" value="FAH"/>
    <property type="match status" value="1"/>
</dbReference>
<gene>
    <name evidence="4" type="ORF">An03g00340</name>
</gene>
<dbReference type="Pfam" id="PF01557">
    <property type="entry name" value="FAA_hydrolase"/>
    <property type="match status" value="1"/>
</dbReference>
<dbReference type="KEGG" id="ang:An03g00340"/>
<dbReference type="InterPro" id="IPR036663">
    <property type="entry name" value="Fumarylacetoacetase_C_sf"/>
</dbReference>
<comment type="similarity">
    <text evidence="1">Belongs to the FAH family.</text>
</comment>
<reference evidence="4" key="2">
    <citation type="submission" date="2025-08" db="UniProtKB">
        <authorList>
            <consortium name="RefSeq"/>
        </authorList>
    </citation>
    <scope>IDENTIFICATION</scope>
</reference>
<dbReference type="FunFam" id="3.90.850.10:FF:000002">
    <property type="entry name" value="2-hydroxyhepta-2,4-diene-1,7-dioate isomerase"/>
    <property type="match status" value="1"/>
</dbReference>
<keyword evidence="2" id="KW-0479">Metal-binding</keyword>
<proteinExistence type="inferred from homology"/>
<evidence type="ECO:0000259" key="3">
    <source>
        <dbReference type="Pfam" id="PF01557"/>
    </source>
</evidence>
<dbReference type="PANTHER" id="PTHR11820">
    <property type="entry name" value="ACYLPYRUVASE"/>
    <property type="match status" value="1"/>
</dbReference>
<sequence>MSSFGYLCHFQTDNGDEFFANCSSTSPVIGSSVIAYPTYEELVQGQNSSAVTISKLLPPLPPTNNSIYCVGLNYRSHAKEANLNVPANPPVWTKPPAALASPDETIPISRFCASHLPDWEAGELVFVTSRECRDVTPEQASQYILGYTVGNDLSCRFFQLPEQSGGQFFYAKAFDKFAPIGPVLVSPDVFAKTRTSATLVTRINGVVKQDTVIGKDMIFSPERVLSWMSQSTTIPAYTVVMTGTPAGAGVFQTPRQLLKDGDHIEVEISGLGTLKNVVRFEEGQDSIFYFCIQSVL</sequence>
<dbReference type="VEuPathDB" id="FungiDB:An03g00340"/>
<dbReference type="AlphaFoldDB" id="A0AAJ8BNN8"/>
<dbReference type="InterPro" id="IPR011234">
    <property type="entry name" value="Fumarylacetoacetase-like_C"/>
</dbReference>
<organism evidence="4">
    <name type="scientific">Aspergillus niger</name>
    <dbReference type="NCBI Taxonomy" id="5061"/>
    <lineage>
        <taxon>Eukaryota</taxon>
        <taxon>Fungi</taxon>
        <taxon>Dikarya</taxon>
        <taxon>Ascomycota</taxon>
        <taxon>Pezizomycotina</taxon>
        <taxon>Eurotiomycetes</taxon>
        <taxon>Eurotiomycetidae</taxon>
        <taxon>Eurotiales</taxon>
        <taxon>Aspergillaceae</taxon>
        <taxon>Aspergillus</taxon>
        <taxon>Aspergillus subgen. Circumdati</taxon>
    </lineage>
</organism>
<dbReference type="Gene3D" id="3.90.850.10">
    <property type="entry name" value="Fumarylacetoacetase-like, C-terminal domain"/>
    <property type="match status" value="1"/>
</dbReference>
<dbReference type="RefSeq" id="XP_059600163.1">
    <property type="nucleotide sequence ID" value="XM_059746851.1"/>
</dbReference>
<accession>A0AAJ8BNN8</accession>
<name>A0AAJ8BNN8_ASPNG</name>
<dbReference type="GO" id="GO:0046872">
    <property type="term" value="F:metal ion binding"/>
    <property type="evidence" value="ECO:0007669"/>
    <property type="project" value="UniProtKB-KW"/>
</dbReference>
<dbReference type="PANTHER" id="PTHR11820:SF86">
    <property type="entry name" value="FUMARYLACETOACETATE HYDROLASE FAMILY PROTEIN (AFU_ORTHOLOGUE AFUA_7G07000)"/>
    <property type="match status" value="1"/>
</dbReference>
<dbReference type="GO" id="GO:0050163">
    <property type="term" value="F:oxaloacetate tautomerase activity"/>
    <property type="evidence" value="ECO:0007669"/>
    <property type="project" value="UniProtKB-ARBA"/>
</dbReference>
<protein>
    <recommendedName>
        <fullName evidence="3">Fumarylacetoacetase-like C-terminal domain-containing protein</fullName>
    </recommendedName>
</protein>
<dbReference type="GO" id="GO:0006107">
    <property type="term" value="P:oxaloacetate metabolic process"/>
    <property type="evidence" value="ECO:0007669"/>
    <property type="project" value="UniProtKB-ARBA"/>
</dbReference>
<feature type="domain" description="Fumarylacetoacetase-like C-terminal" evidence="3">
    <location>
        <begin position="67"/>
        <end position="279"/>
    </location>
</feature>